<dbReference type="GO" id="GO:0005737">
    <property type="term" value="C:cytoplasm"/>
    <property type="evidence" value="ECO:0007669"/>
    <property type="project" value="UniProtKB-SubCell"/>
</dbReference>
<dbReference type="EC" id="3.6.1.9" evidence="3"/>
<keyword evidence="3" id="KW-0963">Cytoplasm</keyword>
<dbReference type="AlphaFoldDB" id="A0A365KTQ0"/>
<accession>A0A365KTQ0</accession>
<dbReference type="NCBIfam" id="TIGR00172">
    <property type="entry name" value="maf"/>
    <property type="match status" value="1"/>
</dbReference>
<dbReference type="RefSeq" id="WP_112223737.1">
    <property type="nucleotide sequence ID" value="NZ_CP047673.1"/>
</dbReference>
<keyword evidence="2 3" id="KW-0378">Hydrolase</keyword>
<dbReference type="HAMAP" id="MF_00528">
    <property type="entry name" value="Maf"/>
    <property type="match status" value="1"/>
</dbReference>
<comment type="catalytic activity">
    <reaction evidence="3">
        <text>UTP + H2O = UMP + diphosphate + H(+)</text>
        <dbReference type="Rhea" id="RHEA:29395"/>
        <dbReference type="ChEBI" id="CHEBI:15377"/>
        <dbReference type="ChEBI" id="CHEBI:15378"/>
        <dbReference type="ChEBI" id="CHEBI:33019"/>
        <dbReference type="ChEBI" id="CHEBI:46398"/>
        <dbReference type="ChEBI" id="CHEBI:57865"/>
        <dbReference type="EC" id="3.6.1.9"/>
    </reaction>
</comment>
<proteinExistence type="inferred from homology"/>
<comment type="similarity">
    <text evidence="3">Belongs to the Maf family. YhdE subfamily.</text>
</comment>
<comment type="cofactor">
    <cofactor evidence="1 3">
        <name>a divalent metal cation</name>
        <dbReference type="ChEBI" id="CHEBI:60240"/>
    </cofactor>
</comment>
<comment type="function">
    <text evidence="3">Nucleoside triphosphate pyrophosphatase that hydrolyzes dTTP and UTP. May have a dual role in cell division arrest and in preventing the incorporation of modified nucleotides into cellular nucleic acids.</text>
</comment>
<keyword evidence="5" id="KW-1185">Reference proteome</keyword>
<evidence type="ECO:0000256" key="1">
    <source>
        <dbReference type="ARBA" id="ARBA00001968"/>
    </source>
</evidence>
<name>A0A365KTQ0_9BACL</name>
<dbReference type="PIRSF" id="PIRSF006305">
    <property type="entry name" value="Maf"/>
    <property type="match status" value="1"/>
</dbReference>
<dbReference type="Proteomes" id="UP000251002">
    <property type="component" value="Unassembled WGS sequence"/>
</dbReference>
<gene>
    <name evidence="4" type="primary">maf</name>
    <name evidence="4" type="ORF">DP120_11015</name>
</gene>
<dbReference type="CDD" id="cd00555">
    <property type="entry name" value="Maf"/>
    <property type="match status" value="1"/>
</dbReference>
<feature type="active site" description="Proton acceptor" evidence="3">
    <location>
        <position position="75"/>
    </location>
</feature>
<dbReference type="GO" id="GO:0036218">
    <property type="term" value="F:dTTP diphosphatase activity"/>
    <property type="evidence" value="ECO:0007669"/>
    <property type="project" value="RHEA"/>
</dbReference>
<protein>
    <recommendedName>
        <fullName evidence="3">dTTP/UTP pyrophosphatase</fullName>
        <shortName evidence="3">dTTPase/UTPase</shortName>
        <ecNumber evidence="3">3.6.1.9</ecNumber>
    </recommendedName>
    <alternativeName>
        <fullName evidence="3">Nucleoside triphosphate pyrophosphatase</fullName>
    </alternativeName>
    <alternativeName>
        <fullName evidence="3">Nucleotide pyrophosphatase</fullName>
        <shortName evidence="3">Nucleotide PPase</shortName>
    </alternativeName>
</protein>
<dbReference type="InterPro" id="IPR003697">
    <property type="entry name" value="Maf-like"/>
</dbReference>
<sequence length="202" mass="22256">MYFKAQQPVILASQSPRRSELLEMLGFDFRVIPSKKEEPKPEQFQNALNYVLNCAEVKAADVAIKNPDAVVIGSDTVVVCDGEILLKPEDKKQAIEYLHKLSGRSHEVITAVSVKAGNSGMQFHETTEVTFFDLPDSWIEAYTNTDDPYDKAGAYGIQTLSGLFVEKINGDYNAVVGLPIARLARKLSDAGWISLSGSRVEC</sequence>
<reference evidence="4 5" key="1">
    <citation type="submission" date="2018-06" db="EMBL/GenBank/DDBJ databases">
        <title>The draft genome sequences of strains SCU63 and S1.</title>
        <authorList>
            <person name="Gan L."/>
        </authorList>
    </citation>
    <scope>NUCLEOTIDE SEQUENCE [LARGE SCALE GENOMIC DNA]</scope>
    <source>
        <strain evidence="4 5">SCU63</strain>
    </source>
</reference>
<dbReference type="EMBL" id="QLZR01000004">
    <property type="protein sequence ID" value="RAZ76562.1"/>
    <property type="molecule type" value="Genomic_DNA"/>
</dbReference>
<dbReference type="GO" id="GO:0009117">
    <property type="term" value="P:nucleotide metabolic process"/>
    <property type="evidence" value="ECO:0007669"/>
    <property type="project" value="UniProtKB-KW"/>
</dbReference>
<comment type="catalytic activity">
    <reaction evidence="3">
        <text>dTTP + H2O = dTMP + diphosphate + H(+)</text>
        <dbReference type="Rhea" id="RHEA:28534"/>
        <dbReference type="ChEBI" id="CHEBI:15377"/>
        <dbReference type="ChEBI" id="CHEBI:15378"/>
        <dbReference type="ChEBI" id="CHEBI:33019"/>
        <dbReference type="ChEBI" id="CHEBI:37568"/>
        <dbReference type="ChEBI" id="CHEBI:63528"/>
        <dbReference type="EC" id="3.6.1.9"/>
    </reaction>
</comment>
<organism evidence="4 5">
    <name type="scientific">Planococcus halotolerans</name>
    <dbReference type="NCBI Taxonomy" id="2233542"/>
    <lineage>
        <taxon>Bacteria</taxon>
        <taxon>Bacillati</taxon>
        <taxon>Bacillota</taxon>
        <taxon>Bacilli</taxon>
        <taxon>Bacillales</taxon>
        <taxon>Caryophanaceae</taxon>
        <taxon>Planococcus</taxon>
    </lineage>
</organism>
<comment type="caution">
    <text evidence="4">The sequence shown here is derived from an EMBL/GenBank/DDBJ whole genome shotgun (WGS) entry which is preliminary data.</text>
</comment>
<dbReference type="GO" id="GO:0036221">
    <property type="term" value="F:UTP diphosphatase activity"/>
    <property type="evidence" value="ECO:0007669"/>
    <property type="project" value="RHEA"/>
</dbReference>
<dbReference type="Pfam" id="PF02545">
    <property type="entry name" value="Maf"/>
    <property type="match status" value="1"/>
</dbReference>
<comment type="caution">
    <text evidence="3">Lacks conserved residue(s) required for the propagation of feature annotation.</text>
</comment>
<evidence type="ECO:0000256" key="2">
    <source>
        <dbReference type="ARBA" id="ARBA00022801"/>
    </source>
</evidence>
<dbReference type="InterPro" id="IPR029001">
    <property type="entry name" value="ITPase-like_fam"/>
</dbReference>
<feature type="site" description="Important for substrate specificity" evidence="3">
    <location>
        <position position="17"/>
    </location>
</feature>
<dbReference type="Gene3D" id="3.90.950.10">
    <property type="match status" value="1"/>
</dbReference>
<dbReference type="SUPFAM" id="SSF52972">
    <property type="entry name" value="ITPase-like"/>
    <property type="match status" value="1"/>
</dbReference>
<keyword evidence="3" id="KW-0546">Nucleotide metabolism</keyword>
<dbReference type="PANTHER" id="PTHR43213:SF5">
    <property type="entry name" value="BIFUNCTIONAL DTTP_UTP PYROPHOSPHATASE_METHYLTRANSFERASE PROTEIN-RELATED"/>
    <property type="match status" value="1"/>
</dbReference>
<comment type="subcellular location">
    <subcellularLocation>
        <location evidence="3">Cytoplasm</location>
    </subcellularLocation>
</comment>
<evidence type="ECO:0000256" key="3">
    <source>
        <dbReference type="HAMAP-Rule" id="MF_00528"/>
    </source>
</evidence>
<evidence type="ECO:0000313" key="4">
    <source>
        <dbReference type="EMBL" id="RAZ76562.1"/>
    </source>
</evidence>
<dbReference type="PANTHER" id="PTHR43213">
    <property type="entry name" value="BIFUNCTIONAL DTTP/UTP PYROPHOSPHATASE/METHYLTRANSFERASE PROTEIN-RELATED"/>
    <property type="match status" value="1"/>
</dbReference>
<feature type="site" description="Important for substrate specificity" evidence="3">
    <location>
        <position position="158"/>
    </location>
</feature>
<feature type="site" description="Important for substrate specificity" evidence="3">
    <location>
        <position position="76"/>
    </location>
</feature>
<evidence type="ECO:0000313" key="5">
    <source>
        <dbReference type="Proteomes" id="UP000251002"/>
    </source>
</evidence>